<dbReference type="InterPro" id="IPR036237">
    <property type="entry name" value="Xyl_isomerase-like_sf"/>
</dbReference>
<dbReference type="EMBL" id="PUHQ01000061">
    <property type="protein sequence ID" value="KAG0658829.1"/>
    <property type="molecule type" value="Genomic_DNA"/>
</dbReference>
<evidence type="ECO:0000313" key="3">
    <source>
        <dbReference type="Proteomes" id="UP000777482"/>
    </source>
</evidence>
<feature type="domain" description="Xylose isomerase-like TIM barrel" evidence="1">
    <location>
        <begin position="37"/>
        <end position="323"/>
    </location>
</feature>
<proteinExistence type="predicted"/>
<dbReference type="Gene3D" id="3.20.20.150">
    <property type="entry name" value="Divalent-metal-dependent TIM barrel enzymes"/>
    <property type="match status" value="1"/>
</dbReference>
<accession>A0A9P6VYS0</accession>
<dbReference type="PANTHER" id="PTHR12110">
    <property type="entry name" value="HYDROXYPYRUVATE ISOMERASE"/>
    <property type="match status" value="1"/>
</dbReference>
<name>A0A9P6VYS0_RHOMI</name>
<dbReference type="PANTHER" id="PTHR12110:SF56">
    <property type="entry name" value="DEHYDRATASE, PUTATIVE (AFU_ORTHOLOGUE AFUA_6G08740)-RELATED"/>
    <property type="match status" value="1"/>
</dbReference>
<dbReference type="OrthoDB" id="5360893at2759"/>
<keyword evidence="3" id="KW-1185">Reference proteome</keyword>
<reference evidence="2 3" key="1">
    <citation type="submission" date="2020-11" db="EMBL/GenBank/DDBJ databases">
        <title>Kefir isolates.</title>
        <authorList>
            <person name="Marcisauskas S."/>
            <person name="Kim Y."/>
            <person name="Blasche S."/>
        </authorList>
    </citation>
    <scope>NUCLEOTIDE SEQUENCE [LARGE SCALE GENOMIC DNA]</scope>
    <source>
        <strain evidence="2 3">KR</strain>
    </source>
</reference>
<sequence length="351" mass="39641">MPDQPSKITRESLATIPLCYATCSLGKPTDSLPARLHAISRAGFSHIEFSFPDLLAHASASRGKDVAEDDFDTLCEVAEKEIKPVLEKEHLKVFILQPFGKFEGWSEGSKEWDAVWKQVEGWIRIMKAIGTTTLQVGSSDAENIDKSQDKLVQDLRKLCDRLKEEGFRVAYENWCWSTHAPTWKQAWQLIEAVDRDNLGYNPDSFQIAGAEWADPTREDGLVEAASDEERDARFQRSLDEMAQTIPGDKIYFYQISDAHKVEPPLEDRTIDELRPRGRWSKAYRPFPYAGGYLPVEKVTRAVLQTGFRGIFSLEVFDGGKDGEGKDVNLNEFAQEAMLSIQKLFGAVAEDE</sequence>
<protein>
    <recommendedName>
        <fullName evidence="1">Xylose isomerase-like TIM barrel domain-containing protein</fullName>
    </recommendedName>
</protein>
<dbReference type="Proteomes" id="UP000777482">
    <property type="component" value="Unassembled WGS sequence"/>
</dbReference>
<dbReference type="Pfam" id="PF01261">
    <property type="entry name" value="AP_endonuc_2"/>
    <property type="match status" value="1"/>
</dbReference>
<dbReference type="SUPFAM" id="SSF51658">
    <property type="entry name" value="Xylose isomerase-like"/>
    <property type="match status" value="1"/>
</dbReference>
<evidence type="ECO:0000259" key="1">
    <source>
        <dbReference type="Pfam" id="PF01261"/>
    </source>
</evidence>
<dbReference type="InterPro" id="IPR050312">
    <property type="entry name" value="IolE/XylAMocC-like"/>
</dbReference>
<organism evidence="2 3">
    <name type="scientific">Rhodotorula mucilaginosa</name>
    <name type="common">Yeast</name>
    <name type="synonym">Rhodotorula rubra</name>
    <dbReference type="NCBI Taxonomy" id="5537"/>
    <lineage>
        <taxon>Eukaryota</taxon>
        <taxon>Fungi</taxon>
        <taxon>Dikarya</taxon>
        <taxon>Basidiomycota</taxon>
        <taxon>Pucciniomycotina</taxon>
        <taxon>Microbotryomycetes</taxon>
        <taxon>Sporidiobolales</taxon>
        <taxon>Sporidiobolaceae</taxon>
        <taxon>Rhodotorula</taxon>
    </lineage>
</organism>
<dbReference type="InterPro" id="IPR013022">
    <property type="entry name" value="Xyl_isomerase-like_TIM-brl"/>
</dbReference>
<gene>
    <name evidence="2" type="ORF">C6P46_005575</name>
</gene>
<evidence type="ECO:0000313" key="2">
    <source>
        <dbReference type="EMBL" id="KAG0658829.1"/>
    </source>
</evidence>
<comment type="caution">
    <text evidence="2">The sequence shown here is derived from an EMBL/GenBank/DDBJ whole genome shotgun (WGS) entry which is preliminary data.</text>
</comment>
<dbReference type="AlphaFoldDB" id="A0A9P6VYS0"/>